<dbReference type="AlphaFoldDB" id="A0AA91M0Y2"/>
<sequence>MDHDVEGRPIDHPKLHQVGGKESDVGMAERLSITGGPHDFIAGPPVPEIQAPEDGLLAEMSAFIVRGAGYPETAEWGRRSRPMRRGPAR</sequence>
<accession>A0AA91M0Y2</accession>
<comment type="caution">
    <text evidence="2">The sequence shown here is derived from an EMBL/GenBank/DDBJ whole genome shotgun (WGS) entry which is preliminary data.</text>
</comment>
<evidence type="ECO:0000256" key="1">
    <source>
        <dbReference type="SAM" id="MobiDB-lite"/>
    </source>
</evidence>
<dbReference type="EMBL" id="MVHM01000002">
    <property type="protein sequence ID" value="ORA40419.1"/>
    <property type="molecule type" value="Genomic_DNA"/>
</dbReference>
<organism evidence="2 3">
    <name type="scientific">Mycobacterium branderi</name>
    <dbReference type="NCBI Taxonomy" id="43348"/>
    <lineage>
        <taxon>Bacteria</taxon>
        <taxon>Bacillati</taxon>
        <taxon>Actinomycetota</taxon>
        <taxon>Actinomycetes</taxon>
        <taxon>Mycobacteriales</taxon>
        <taxon>Mycobacteriaceae</taxon>
        <taxon>Mycobacterium</taxon>
    </lineage>
</organism>
<dbReference type="Proteomes" id="UP000192441">
    <property type="component" value="Unassembled WGS sequence"/>
</dbReference>
<protein>
    <submittedName>
        <fullName evidence="2">Uncharacterized protein</fullName>
    </submittedName>
</protein>
<proteinExistence type="predicted"/>
<name>A0AA91M0Y2_9MYCO</name>
<gene>
    <name evidence="2" type="ORF">BST20_07810</name>
</gene>
<reference evidence="2 3" key="1">
    <citation type="submission" date="2016-12" db="EMBL/GenBank/DDBJ databases">
        <title>The new phylogeny of genus Mycobacterium.</title>
        <authorList>
            <person name="Tortoli E."/>
            <person name="Trovato A."/>
            <person name="Cirillo D.M."/>
        </authorList>
    </citation>
    <scope>NUCLEOTIDE SEQUENCE [LARGE SCALE GENOMIC DNA]</scope>
    <source>
        <strain evidence="2 3">DSM 44624</strain>
    </source>
</reference>
<evidence type="ECO:0000313" key="3">
    <source>
        <dbReference type="Proteomes" id="UP000192441"/>
    </source>
</evidence>
<evidence type="ECO:0000313" key="2">
    <source>
        <dbReference type="EMBL" id="ORA40419.1"/>
    </source>
</evidence>
<feature type="region of interest" description="Disordered" evidence="1">
    <location>
        <begin position="1"/>
        <end position="23"/>
    </location>
</feature>